<evidence type="ECO:0000313" key="3">
    <source>
        <dbReference type="Proteomes" id="UP000237934"/>
    </source>
</evidence>
<dbReference type="AlphaFoldDB" id="A0A2S7RWB7"/>
<evidence type="ECO:0000256" key="1">
    <source>
        <dbReference type="SAM" id="Phobius"/>
    </source>
</evidence>
<dbReference type="PROSITE" id="PS51257">
    <property type="entry name" value="PROKAR_LIPOPROTEIN"/>
    <property type="match status" value="1"/>
</dbReference>
<keyword evidence="1" id="KW-0472">Membrane</keyword>
<keyword evidence="1" id="KW-0812">Transmembrane</keyword>
<protein>
    <submittedName>
        <fullName evidence="2">Uncharacterized protein</fullName>
    </submittedName>
</protein>
<accession>A0A2S7RWB7</accession>
<name>A0A2S7RWB7_ENTMU</name>
<evidence type="ECO:0000313" key="2">
    <source>
        <dbReference type="EMBL" id="PQF24250.1"/>
    </source>
</evidence>
<feature type="transmembrane region" description="Helical" evidence="1">
    <location>
        <begin position="528"/>
        <end position="548"/>
    </location>
</feature>
<gene>
    <name evidence="2" type="ORF">CUS89_04470</name>
</gene>
<dbReference type="EMBL" id="PUAP01000016">
    <property type="protein sequence ID" value="PQF24250.1"/>
    <property type="molecule type" value="Genomic_DNA"/>
</dbReference>
<keyword evidence="1" id="KW-1133">Transmembrane helix</keyword>
<dbReference type="Pfam" id="PF11311">
    <property type="entry name" value="DUF3114"/>
    <property type="match status" value="1"/>
</dbReference>
<proteinExistence type="predicted"/>
<dbReference type="InterPro" id="IPR021462">
    <property type="entry name" value="DUF3114"/>
</dbReference>
<reference evidence="2 3" key="1">
    <citation type="journal article" date="2018" name="Pathog. Dis.">
        <title>Whole-genome sequencing based characterization of antimicrobial resistance in Enterococcus.</title>
        <authorList>
            <person name="Tyson G."/>
        </authorList>
    </citation>
    <scope>NUCLEOTIDE SEQUENCE [LARGE SCALE GENOMIC DNA]</scope>
    <source>
        <strain evidence="2 3">CVM N55263</strain>
    </source>
</reference>
<comment type="caution">
    <text evidence="2">The sequence shown here is derived from an EMBL/GenBank/DDBJ whole genome shotgun (WGS) entry which is preliminary data.</text>
</comment>
<organism evidence="2 3">
    <name type="scientific">Enterococcus mundtii</name>
    <dbReference type="NCBI Taxonomy" id="53346"/>
    <lineage>
        <taxon>Bacteria</taxon>
        <taxon>Bacillati</taxon>
        <taxon>Bacillota</taxon>
        <taxon>Bacilli</taxon>
        <taxon>Lactobacillales</taxon>
        <taxon>Enterococcaceae</taxon>
        <taxon>Enterococcus</taxon>
    </lineage>
</organism>
<dbReference type="Proteomes" id="UP000237934">
    <property type="component" value="Unassembled WGS sequence"/>
</dbReference>
<sequence length="555" mass="65983">MKSTDDRGDVMKLLFLIPLFIFCGCTVENQPSLKDLYPNKGAETTYHEMVDYFNSHVTYYKECWQYGEQQTNEEYHYVTENLNKNGHFQRSSVEQNQENKVYYRGFIDGDLISESILDESTNAFQFNERFLLHTGTFMENLLKNQEDWTILKSQRQDHNEKIELIFDFKIDESLYLKMSFTIGESGFLKEIRTRYFDRQDALATNQFIYYEDVQINSINEKKELPVEQIRQEIIFADESYQTLMKELTDTNELTLAAFDEFVTQKEYPIGSNIYTQLLMMAEGDAKEKLTLLLEQLGATIDEFNMLQLNEFRRFDEFIAPHSFFLHYLAELVQEAFPNGLLEAYEDGEHFFARSVHQLRMYLDKLNLSYVRIHFKKNGMTDEEALAEYGKRWGVEQQYSPARFHNKYPKNKTFKESIIGRENRKILVNRRFHSEFILNPEGDFVSSWNVLKMENGRVDSNPENYSFHFDLRKELLDGESFNYASKNDRLHKLLDSSPSKKLDHQIRQQAKKGWISASMTEYFNRHPNVYPMILGLLFFLAFHFFVLFYHRRKSDE</sequence>